<evidence type="ECO:0000313" key="2">
    <source>
        <dbReference type="EMBL" id="CAK0903674.1"/>
    </source>
</evidence>
<evidence type="ECO:0000256" key="1">
    <source>
        <dbReference type="SAM" id="MobiDB-lite"/>
    </source>
</evidence>
<dbReference type="Proteomes" id="UP001189429">
    <property type="component" value="Unassembled WGS sequence"/>
</dbReference>
<organism evidence="2 3">
    <name type="scientific">Prorocentrum cordatum</name>
    <dbReference type="NCBI Taxonomy" id="2364126"/>
    <lineage>
        <taxon>Eukaryota</taxon>
        <taxon>Sar</taxon>
        <taxon>Alveolata</taxon>
        <taxon>Dinophyceae</taxon>
        <taxon>Prorocentrales</taxon>
        <taxon>Prorocentraceae</taxon>
        <taxon>Prorocentrum</taxon>
    </lineage>
</organism>
<protein>
    <submittedName>
        <fullName evidence="2">Uncharacterized protein</fullName>
    </submittedName>
</protein>
<feature type="region of interest" description="Disordered" evidence="1">
    <location>
        <begin position="46"/>
        <end position="100"/>
    </location>
</feature>
<name>A0ABN9XW72_9DINO</name>
<accession>A0ABN9XW72</accession>
<sequence>MAGLDERALETALAGLREELRGGLDRLERLWGDPLDEGGALRQALREELRPPRGRARLPERLPASPGGRRRPSSPGSQSDRSDETCAAADRPSPGTQSVRNDWANAAAGRGGGGRAWRRSATPEPVISEQTIGARLAAWRLIHRHRTAFDSVIGLIIVLSSIMLGVEIQCDLDGNAACTQRAHDLESRAYFPVDLHSEAGHPRTC</sequence>
<proteinExistence type="predicted"/>
<gene>
    <name evidence="2" type="ORF">PCOR1329_LOCUS79923</name>
</gene>
<keyword evidence="3" id="KW-1185">Reference proteome</keyword>
<evidence type="ECO:0000313" key="3">
    <source>
        <dbReference type="Proteomes" id="UP001189429"/>
    </source>
</evidence>
<dbReference type="EMBL" id="CAUYUJ010021276">
    <property type="protein sequence ID" value="CAK0903674.1"/>
    <property type="molecule type" value="Genomic_DNA"/>
</dbReference>
<comment type="caution">
    <text evidence="2">The sequence shown here is derived from an EMBL/GenBank/DDBJ whole genome shotgun (WGS) entry which is preliminary data.</text>
</comment>
<reference evidence="2" key="1">
    <citation type="submission" date="2023-10" db="EMBL/GenBank/DDBJ databases">
        <authorList>
            <person name="Chen Y."/>
            <person name="Shah S."/>
            <person name="Dougan E. K."/>
            <person name="Thang M."/>
            <person name="Chan C."/>
        </authorList>
    </citation>
    <scope>NUCLEOTIDE SEQUENCE [LARGE SCALE GENOMIC DNA]</scope>
</reference>